<name>A0ABP9ZEM3_9FUNG</name>
<reference evidence="1 2" key="1">
    <citation type="submission" date="2024-04" db="EMBL/GenBank/DDBJ databases">
        <title>genome sequences of Mucor flavus KT1a and Helicostylum pulchrum KT1b strains isolated from the surface of a dry-aged beef.</title>
        <authorList>
            <person name="Toyotome T."/>
            <person name="Hosono M."/>
            <person name="Torimaru M."/>
            <person name="Fukuda K."/>
            <person name="Mikami N."/>
        </authorList>
    </citation>
    <scope>NUCLEOTIDE SEQUENCE [LARGE SCALE GENOMIC DNA]</scope>
    <source>
        <strain evidence="1 2">KT1a</strain>
    </source>
</reference>
<dbReference type="EMBL" id="BAABUK010000043">
    <property type="protein sequence ID" value="GAA5817527.1"/>
    <property type="molecule type" value="Genomic_DNA"/>
</dbReference>
<sequence>MAFTTLEATEIGLVIRFIYFHNSMDKNTETETKYAKESELKRKTSTSTTVKKRTRIKAADVEWCINSATNLSVKAFALAFKYSDRQYCHARYKLILESHIQDEHRSRLQDEFEAWRKTMDCPEFWDNQRRAKALAKANDNCPKAANTLFIANTQGIRSSVVNYHVRGPAPTTSFTPVAPVLATTGTLDSLSHFSSVADTTASTPNEHNLDTSAPTSTADIYDNGIIGPVTAKFRQYQSLADSIPKPCLVEPNIQEILALADVLFLAPEQHSDLKVAVFGQELLDKVMSHQTKMLLDKVPAPCSEFTSTDFMAIVDIVSAIDAKSMSPKQAKLQLLIMASEVNDLRANVITGIADMIMNIPQSPIADQGSYGEVDIQTRFYNPLLASIIADVTKKVLLRWQNKTEKTVPQIRPDAIVSILVQLKFGMPVGYGEVKLGDDSTTNHSLCVDTMKLAVLSRNGIQKCGYPIISFQVNGFHLIFFLMQELGPHLYTMLEIGRVDIPSSLSSLRSFITLKNLSTLLRVTSIFWSCCVQGTHLINSALPSEPLDISVLLSMTDKLCSKTRECAINYT</sequence>
<organism evidence="1 2">
    <name type="scientific">Mucor flavus</name>
    <dbReference type="NCBI Taxonomy" id="439312"/>
    <lineage>
        <taxon>Eukaryota</taxon>
        <taxon>Fungi</taxon>
        <taxon>Fungi incertae sedis</taxon>
        <taxon>Mucoromycota</taxon>
        <taxon>Mucoromycotina</taxon>
        <taxon>Mucoromycetes</taxon>
        <taxon>Mucorales</taxon>
        <taxon>Mucorineae</taxon>
        <taxon>Mucoraceae</taxon>
        <taxon>Mucor</taxon>
    </lineage>
</organism>
<dbReference type="Proteomes" id="UP001473302">
    <property type="component" value="Unassembled WGS sequence"/>
</dbReference>
<evidence type="ECO:0000313" key="2">
    <source>
        <dbReference type="Proteomes" id="UP001473302"/>
    </source>
</evidence>
<accession>A0ABP9ZEM3</accession>
<keyword evidence="2" id="KW-1185">Reference proteome</keyword>
<proteinExistence type="predicted"/>
<comment type="caution">
    <text evidence="1">The sequence shown here is derived from an EMBL/GenBank/DDBJ whole genome shotgun (WGS) entry which is preliminary data.</text>
</comment>
<evidence type="ECO:0000313" key="1">
    <source>
        <dbReference type="EMBL" id="GAA5817527.1"/>
    </source>
</evidence>
<gene>
    <name evidence="1" type="ORF">MFLAVUS_011075</name>
</gene>
<protein>
    <submittedName>
        <fullName evidence="1">Uncharacterized protein</fullName>
    </submittedName>
</protein>